<dbReference type="SMART" id="SM00343">
    <property type="entry name" value="ZnF_C2HC"/>
    <property type="match status" value="2"/>
</dbReference>
<dbReference type="InterPro" id="IPR036875">
    <property type="entry name" value="Znf_CCHC_sf"/>
</dbReference>
<sequence length="274" mass="31007">MFIGKLGEFKLLHKLRNRKQGEDESILTFIIYFNFYLTHLMEKLSRREKVKIVWNNIRPEYRSAMCNRTPNSLKKIQKAGERYEDALTISKTPKRSVSETILPLPAKSSRQTQKIAAVSEVEEESSVAKEIRQAKNKKKRTPKKKQDTTQESVAAVQNTPTQASNPGQQQQATTNVANGEVRSNNARFVGACFTCSETGHRASKCPQRRCYRFNENGHLTPQCPRATLMVCQVCGTQNVEFRSCERCALFRQAWGNANAGRQDGPLPAPQRSAN</sequence>
<dbReference type="InterPro" id="IPR001878">
    <property type="entry name" value="Znf_CCHC"/>
</dbReference>
<feature type="compositionally biased region" description="Polar residues" evidence="2">
    <location>
        <begin position="151"/>
        <end position="173"/>
    </location>
</feature>
<gene>
    <name evidence="4" type="ORF">TKK_006760</name>
</gene>
<keyword evidence="1" id="KW-0479">Metal-binding</keyword>
<evidence type="ECO:0000256" key="1">
    <source>
        <dbReference type="PROSITE-ProRule" id="PRU00047"/>
    </source>
</evidence>
<evidence type="ECO:0000259" key="3">
    <source>
        <dbReference type="PROSITE" id="PS50158"/>
    </source>
</evidence>
<dbReference type="GO" id="GO:0008270">
    <property type="term" value="F:zinc ion binding"/>
    <property type="evidence" value="ECO:0007669"/>
    <property type="project" value="UniProtKB-KW"/>
</dbReference>
<protein>
    <recommendedName>
        <fullName evidence="3">CCHC-type domain-containing protein</fullName>
    </recommendedName>
</protein>
<keyword evidence="1" id="KW-0862">Zinc</keyword>
<feature type="domain" description="CCHC-type" evidence="3">
    <location>
        <begin position="192"/>
        <end position="207"/>
    </location>
</feature>
<dbReference type="PROSITE" id="PS50158">
    <property type="entry name" value="ZF_CCHC"/>
    <property type="match status" value="1"/>
</dbReference>
<evidence type="ECO:0000313" key="5">
    <source>
        <dbReference type="Proteomes" id="UP001627154"/>
    </source>
</evidence>
<dbReference type="SUPFAM" id="SSF57756">
    <property type="entry name" value="Retrovirus zinc finger-like domains"/>
    <property type="match status" value="2"/>
</dbReference>
<dbReference type="EMBL" id="JBJJXI010000055">
    <property type="protein sequence ID" value="KAL3399477.1"/>
    <property type="molecule type" value="Genomic_DNA"/>
</dbReference>
<dbReference type="Proteomes" id="UP001627154">
    <property type="component" value="Unassembled WGS sequence"/>
</dbReference>
<feature type="region of interest" description="Disordered" evidence="2">
    <location>
        <begin position="126"/>
        <end position="173"/>
    </location>
</feature>
<dbReference type="AlphaFoldDB" id="A0ABD2X3P9"/>
<dbReference type="Gene3D" id="4.10.60.10">
    <property type="entry name" value="Zinc finger, CCHC-type"/>
    <property type="match status" value="1"/>
</dbReference>
<comment type="caution">
    <text evidence="4">The sequence shown here is derived from an EMBL/GenBank/DDBJ whole genome shotgun (WGS) entry which is preliminary data.</text>
</comment>
<reference evidence="4 5" key="1">
    <citation type="journal article" date="2024" name="bioRxiv">
        <title>A reference genome for Trichogramma kaykai: A tiny desert-dwelling parasitoid wasp with competing sex-ratio distorters.</title>
        <authorList>
            <person name="Culotta J."/>
            <person name="Lindsey A.R."/>
        </authorList>
    </citation>
    <scope>NUCLEOTIDE SEQUENCE [LARGE SCALE GENOMIC DNA]</scope>
    <source>
        <strain evidence="4 5">KSX58</strain>
    </source>
</reference>
<proteinExistence type="predicted"/>
<evidence type="ECO:0000313" key="4">
    <source>
        <dbReference type="EMBL" id="KAL3399477.1"/>
    </source>
</evidence>
<keyword evidence="5" id="KW-1185">Reference proteome</keyword>
<evidence type="ECO:0000256" key="2">
    <source>
        <dbReference type="SAM" id="MobiDB-lite"/>
    </source>
</evidence>
<organism evidence="4 5">
    <name type="scientific">Trichogramma kaykai</name>
    <dbReference type="NCBI Taxonomy" id="54128"/>
    <lineage>
        <taxon>Eukaryota</taxon>
        <taxon>Metazoa</taxon>
        <taxon>Ecdysozoa</taxon>
        <taxon>Arthropoda</taxon>
        <taxon>Hexapoda</taxon>
        <taxon>Insecta</taxon>
        <taxon>Pterygota</taxon>
        <taxon>Neoptera</taxon>
        <taxon>Endopterygota</taxon>
        <taxon>Hymenoptera</taxon>
        <taxon>Apocrita</taxon>
        <taxon>Proctotrupomorpha</taxon>
        <taxon>Chalcidoidea</taxon>
        <taxon>Trichogrammatidae</taxon>
        <taxon>Trichogramma</taxon>
    </lineage>
</organism>
<feature type="compositionally biased region" description="Basic residues" evidence="2">
    <location>
        <begin position="134"/>
        <end position="143"/>
    </location>
</feature>
<accession>A0ABD2X3P9</accession>
<dbReference type="Pfam" id="PF00098">
    <property type="entry name" value="zf-CCHC"/>
    <property type="match status" value="1"/>
</dbReference>
<name>A0ABD2X3P9_9HYME</name>
<keyword evidence="1" id="KW-0863">Zinc-finger</keyword>